<feature type="region of interest" description="Disordered" evidence="1">
    <location>
        <begin position="1"/>
        <end position="38"/>
    </location>
</feature>
<dbReference type="Proteomes" id="UP001218218">
    <property type="component" value="Unassembled WGS sequence"/>
</dbReference>
<evidence type="ECO:0000313" key="3">
    <source>
        <dbReference type="Proteomes" id="UP001218218"/>
    </source>
</evidence>
<gene>
    <name evidence="2" type="ORF">DFH08DRAFT_705096</name>
</gene>
<comment type="caution">
    <text evidence="2">The sequence shown here is derived from an EMBL/GenBank/DDBJ whole genome shotgun (WGS) entry which is preliminary data.</text>
</comment>
<reference evidence="2" key="1">
    <citation type="submission" date="2023-03" db="EMBL/GenBank/DDBJ databases">
        <title>Massive genome expansion in bonnet fungi (Mycena s.s.) driven by repeated elements and novel gene families across ecological guilds.</title>
        <authorList>
            <consortium name="Lawrence Berkeley National Laboratory"/>
            <person name="Harder C.B."/>
            <person name="Miyauchi S."/>
            <person name="Viragh M."/>
            <person name="Kuo A."/>
            <person name="Thoen E."/>
            <person name="Andreopoulos B."/>
            <person name="Lu D."/>
            <person name="Skrede I."/>
            <person name="Drula E."/>
            <person name="Henrissat B."/>
            <person name="Morin E."/>
            <person name="Kohler A."/>
            <person name="Barry K."/>
            <person name="LaButti K."/>
            <person name="Morin E."/>
            <person name="Salamov A."/>
            <person name="Lipzen A."/>
            <person name="Mereny Z."/>
            <person name="Hegedus B."/>
            <person name="Baldrian P."/>
            <person name="Stursova M."/>
            <person name="Weitz H."/>
            <person name="Taylor A."/>
            <person name="Grigoriev I.V."/>
            <person name="Nagy L.G."/>
            <person name="Martin F."/>
            <person name="Kauserud H."/>
        </authorList>
    </citation>
    <scope>NUCLEOTIDE SEQUENCE</scope>
    <source>
        <strain evidence="2">CBHHK002</strain>
    </source>
</reference>
<organism evidence="2 3">
    <name type="scientific">Mycena albidolilacea</name>
    <dbReference type="NCBI Taxonomy" id="1033008"/>
    <lineage>
        <taxon>Eukaryota</taxon>
        <taxon>Fungi</taxon>
        <taxon>Dikarya</taxon>
        <taxon>Basidiomycota</taxon>
        <taxon>Agaricomycotina</taxon>
        <taxon>Agaricomycetes</taxon>
        <taxon>Agaricomycetidae</taxon>
        <taxon>Agaricales</taxon>
        <taxon>Marasmiineae</taxon>
        <taxon>Mycenaceae</taxon>
        <taxon>Mycena</taxon>
    </lineage>
</organism>
<evidence type="ECO:0008006" key="4">
    <source>
        <dbReference type="Google" id="ProtNLM"/>
    </source>
</evidence>
<evidence type="ECO:0000256" key="1">
    <source>
        <dbReference type="SAM" id="MobiDB-lite"/>
    </source>
</evidence>
<dbReference type="InterPro" id="IPR014752">
    <property type="entry name" value="Arrestin-like_C"/>
</dbReference>
<name>A0AAD6ZTK2_9AGAR</name>
<keyword evidence="3" id="KW-1185">Reference proteome</keyword>
<evidence type="ECO:0000313" key="2">
    <source>
        <dbReference type="EMBL" id="KAJ7339088.1"/>
    </source>
</evidence>
<dbReference type="EMBL" id="JARIHO010000028">
    <property type="protein sequence ID" value="KAJ7339088.1"/>
    <property type="molecule type" value="Genomic_DNA"/>
</dbReference>
<sequence length="439" mass="48333">MELPSYDGSGNETLLSPGDEGELPAYTRRPTPPPALQASIPKEFTYEIGGKYLNGAPWAILTVQGDPRLSKASPTIIQGSNMAGSVKLALRSPEAIQAVCILVRGEIVKSGPVAAPITFLESKHTLWSVVGGDRQAPDAPEIAGKSTIKLKGDYHWPFSVPMPATFSKDGETFRLPHAFSDPGTFNVRYTAELRIVRGRLRPDDKVTCTFGYFSMQQPGPPSALRQLAYQENSPLLGPEADPEGWYSQSLSVKGTIFSSRTIDVKFTFSVAKPLAYTRSASIPCAMTIETPDLEALDLLSSPAASLVYLERAFRKKRETGSNTVEPCSQAVFWLPTEGADEDSSYRRRLIGEIHLRANLHPSSSVVGFRIEYTVVVFPFEAAGFKPLENSPVHQQPVEIMTRYAPGPRQRTYTPPTYKIRNASIDRHYSSLVHDTKWRG</sequence>
<dbReference type="Gene3D" id="2.60.40.640">
    <property type="match status" value="1"/>
</dbReference>
<proteinExistence type="predicted"/>
<protein>
    <recommendedName>
        <fullName evidence="4">Arrestin-like N-terminal domain-containing protein</fullName>
    </recommendedName>
</protein>
<accession>A0AAD6ZTK2</accession>
<dbReference type="AlphaFoldDB" id="A0AAD6ZTK2"/>